<evidence type="ECO:0000313" key="2">
    <source>
        <dbReference type="EMBL" id="HIV26283.1"/>
    </source>
</evidence>
<dbReference type="Proteomes" id="UP000824169">
    <property type="component" value="Unassembled WGS sequence"/>
</dbReference>
<dbReference type="SUPFAM" id="SSF51658">
    <property type="entry name" value="Xylose isomerase-like"/>
    <property type="match status" value="1"/>
</dbReference>
<comment type="caution">
    <text evidence="2">The sequence shown here is derived from an EMBL/GenBank/DDBJ whole genome shotgun (WGS) entry which is preliminary data.</text>
</comment>
<accession>A0A9D1P462</accession>
<protein>
    <submittedName>
        <fullName evidence="2">TIM barrel protein</fullName>
    </submittedName>
</protein>
<dbReference type="Gene3D" id="3.20.20.150">
    <property type="entry name" value="Divalent-metal-dependent TIM barrel enzymes"/>
    <property type="match status" value="1"/>
</dbReference>
<gene>
    <name evidence="2" type="ORF">IAB71_10980</name>
</gene>
<reference evidence="2" key="1">
    <citation type="submission" date="2020-10" db="EMBL/GenBank/DDBJ databases">
        <authorList>
            <person name="Gilroy R."/>
        </authorList>
    </citation>
    <scope>NUCLEOTIDE SEQUENCE</scope>
    <source>
        <strain evidence="2">CHK188-20938</strain>
    </source>
</reference>
<evidence type="ECO:0000313" key="3">
    <source>
        <dbReference type="Proteomes" id="UP000824169"/>
    </source>
</evidence>
<sequence>MKMMMNMTDSIWDEERFQNGKDMSDYIDELGFDGLELLHCGDGCPSFFLPKTIKGVHLRYWNDWLDLWNGRWNALREEYGSLEQAKEIFGGLNRDAIRKPLEEDLDMARKYGAMYVVFHVCDVKTTELFTYHFLHSDEEVVDAAAELINSLLDGKNYTFEFLMENLWWPGLTMTRPEITERLLSQVHYPRKGIMLDTGHLMHTNLELETEEEAVDYILGQVKAHGELTSYIRGIHLNQSLTGPYVRELLTGRDAIPRDYREKEAACYRHVFQIDSHLPFTTPRVKEIVDAVHPEYLTFEFITSSRKEQRQKLLTQRIALGW</sequence>
<reference evidence="2" key="2">
    <citation type="journal article" date="2021" name="PeerJ">
        <title>Extensive microbial diversity within the chicken gut microbiome revealed by metagenomics and culture.</title>
        <authorList>
            <person name="Gilroy R."/>
            <person name="Ravi A."/>
            <person name="Getino M."/>
            <person name="Pursley I."/>
            <person name="Horton D.L."/>
            <person name="Alikhan N.F."/>
            <person name="Baker D."/>
            <person name="Gharbi K."/>
            <person name="Hall N."/>
            <person name="Watson M."/>
            <person name="Adriaenssens E.M."/>
            <person name="Foster-Nyarko E."/>
            <person name="Jarju S."/>
            <person name="Secka A."/>
            <person name="Antonio M."/>
            <person name="Oren A."/>
            <person name="Chaudhuri R.R."/>
            <person name="La Ragione R."/>
            <person name="Hildebrand F."/>
            <person name="Pallen M.J."/>
        </authorList>
    </citation>
    <scope>NUCLEOTIDE SEQUENCE</scope>
    <source>
        <strain evidence="2">CHK188-20938</strain>
    </source>
</reference>
<dbReference type="InterPro" id="IPR036237">
    <property type="entry name" value="Xyl_isomerase-like_sf"/>
</dbReference>
<dbReference type="EMBL" id="DVOO01000032">
    <property type="protein sequence ID" value="HIV26283.1"/>
    <property type="molecule type" value="Genomic_DNA"/>
</dbReference>
<feature type="domain" description="Xylose isomerase-like TIM barrel" evidence="1">
    <location>
        <begin position="94"/>
        <end position="243"/>
    </location>
</feature>
<dbReference type="AlphaFoldDB" id="A0A9D1P462"/>
<dbReference type="InterPro" id="IPR013022">
    <property type="entry name" value="Xyl_isomerase-like_TIM-brl"/>
</dbReference>
<proteinExistence type="predicted"/>
<organism evidence="2 3">
    <name type="scientific">Candidatus Scatomonas pullistercoris</name>
    <dbReference type="NCBI Taxonomy" id="2840920"/>
    <lineage>
        <taxon>Bacteria</taxon>
        <taxon>Bacillati</taxon>
        <taxon>Bacillota</taxon>
        <taxon>Clostridia</taxon>
        <taxon>Lachnospirales</taxon>
        <taxon>Lachnospiraceae</taxon>
        <taxon>Lachnospiraceae incertae sedis</taxon>
        <taxon>Candidatus Scatomonas</taxon>
    </lineage>
</organism>
<evidence type="ECO:0000259" key="1">
    <source>
        <dbReference type="Pfam" id="PF01261"/>
    </source>
</evidence>
<name>A0A9D1P462_9FIRM</name>
<dbReference type="Pfam" id="PF01261">
    <property type="entry name" value="AP_endonuc_2"/>
    <property type="match status" value="1"/>
</dbReference>